<accession>I1S5A9</accession>
<dbReference type="Proteomes" id="UP000070720">
    <property type="component" value="Chromosome 1"/>
</dbReference>
<dbReference type="VEuPathDB" id="FungiDB:FGRAMPH1_01G04627"/>
<dbReference type="EMBL" id="HG970332">
    <property type="protein sequence ID" value="CEF74119.1"/>
    <property type="molecule type" value="Genomic_DNA"/>
</dbReference>
<keyword evidence="2" id="KW-0812">Transmembrane</keyword>
<feature type="transmembrane region" description="Helical" evidence="2">
    <location>
        <begin position="150"/>
        <end position="171"/>
    </location>
</feature>
<reference evidence="3 5" key="3">
    <citation type="journal article" date="2015" name="BMC Genomics">
        <title>The completed genome sequence of the pathogenic ascomycete fungus Fusarium graminearum.</title>
        <authorList>
            <person name="King R."/>
            <person name="Urban M."/>
            <person name="Hammond-Kosack M.C."/>
            <person name="Hassani-Pak K."/>
            <person name="Hammond-Kosack K.E."/>
        </authorList>
    </citation>
    <scope>NUCLEOTIDE SEQUENCE [LARGE SCALE GENOMIC DNA]</scope>
    <source>
        <strain evidence="5">ATCC MYA-4620 / CBS 123657 / FGSC 9075 / NRRL 31084 / PH-1</strain>
        <strain evidence="3">PH-1</strain>
    </source>
</reference>
<evidence type="ECO:0000313" key="4">
    <source>
        <dbReference type="EnsemblFungi" id="CEF74119"/>
    </source>
</evidence>
<dbReference type="InParanoid" id="I1S5A9"/>
<feature type="region of interest" description="Disordered" evidence="1">
    <location>
        <begin position="1"/>
        <end position="32"/>
    </location>
</feature>
<keyword evidence="5" id="KW-1185">Reference proteome</keyword>
<reference evidence="4 5" key="2">
    <citation type="journal article" date="2010" name="Nature">
        <title>Comparative genomics reveals mobile pathogenicity chromosomes in Fusarium.</title>
        <authorList>
            <person name="Ma L.J."/>
            <person name="van der Does H.C."/>
            <person name="Borkovich K.A."/>
            <person name="Coleman J.J."/>
            <person name="Daboussi M.J."/>
            <person name="Di Pietro A."/>
            <person name="Dufresne M."/>
            <person name="Freitag M."/>
            <person name="Grabherr M."/>
            <person name="Henrissat B."/>
            <person name="Houterman P.M."/>
            <person name="Kang S."/>
            <person name="Shim W.B."/>
            <person name="Woloshuk C."/>
            <person name="Xie X."/>
            <person name="Xu J.R."/>
            <person name="Antoniw J."/>
            <person name="Baker S.E."/>
            <person name="Bluhm B.H."/>
            <person name="Breakspear A."/>
            <person name="Brown D.W."/>
            <person name="Butchko R.A."/>
            <person name="Chapman S."/>
            <person name="Coulson R."/>
            <person name="Coutinho P.M."/>
            <person name="Danchin E.G."/>
            <person name="Diener A."/>
            <person name="Gale L.R."/>
            <person name="Gardiner D.M."/>
            <person name="Goff S."/>
            <person name="Hammond-Kosack K.E."/>
            <person name="Hilburn K."/>
            <person name="Hua-Van A."/>
            <person name="Jonkers W."/>
            <person name="Kazan K."/>
            <person name="Kodira C.D."/>
            <person name="Koehrsen M."/>
            <person name="Kumar L."/>
            <person name="Lee Y.H."/>
            <person name="Li L."/>
            <person name="Manners J.M."/>
            <person name="Miranda-Saavedra D."/>
            <person name="Mukherjee M."/>
            <person name="Park G."/>
            <person name="Park J."/>
            <person name="Park S.Y."/>
            <person name="Proctor R.H."/>
            <person name="Regev A."/>
            <person name="Ruiz-Roldan M.C."/>
            <person name="Sain D."/>
            <person name="Sakthikumar S."/>
            <person name="Sykes S."/>
            <person name="Schwartz D.C."/>
            <person name="Turgeon B.G."/>
            <person name="Wapinski I."/>
            <person name="Yoder O."/>
            <person name="Young S."/>
            <person name="Zeng Q."/>
            <person name="Zhou S."/>
            <person name="Galagan J."/>
            <person name="Cuomo C.A."/>
            <person name="Kistler H.C."/>
            <person name="Rep M."/>
        </authorList>
    </citation>
    <scope>GENOME REANNOTATION</scope>
    <source>
        <strain evidence="5">ATCC MYA-4620 / CBS 123657 / FGSC 9075 / NRRL 31084 / PH-1</strain>
        <strain evidence="4">PH-1 / ATCC MYA-4620 / FGSC 9075 / NRRL 31084</strain>
    </source>
</reference>
<dbReference type="HOGENOM" id="CLU_1489147_0_0_1"/>
<organism evidence="3 5">
    <name type="scientific">Gibberella zeae (strain ATCC MYA-4620 / CBS 123657 / FGSC 9075 / NRRL 31084 / PH-1)</name>
    <name type="common">Wheat head blight fungus</name>
    <name type="synonym">Fusarium graminearum</name>
    <dbReference type="NCBI Taxonomy" id="229533"/>
    <lineage>
        <taxon>Eukaryota</taxon>
        <taxon>Fungi</taxon>
        <taxon>Dikarya</taxon>
        <taxon>Ascomycota</taxon>
        <taxon>Pezizomycotina</taxon>
        <taxon>Sordariomycetes</taxon>
        <taxon>Hypocreomycetidae</taxon>
        <taxon>Hypocreales</taxon>
        <taxon>Nectriaceae</taxon>
        <taxon>Fusarium</taxon>
    </lineage>
</organism>
<name>I1S5A9_GIBZE</name>
<keyword evidence="2" id="KW-1133">Transmembrane helix</keyword>
<dbReference type="KEGG" id="fgr:FGSG_12027"/>
<feature type="compositionally biased region" description="Basic residues" evidence="1">
    <location>
        <begin position="13"/>
        <end position="26"/>
    </location>
</feature>
<feature type="compositionally biased region" description="Basic and acidic residues" evidence="1">
    <location>
        <begin position="91"/>
        <end position="109"/>
    </location>
</feature>
<feature type="region of interest" description="Disordered" evidence="1">
    <location>
        <begin position="86"/>
        <end position="134"/>
    </location>
</feature>
<keyword evidence="2" id="KW-0472">Membrane</keyword>
<reference evidence="4" key="4">
    <citation type="submission" date="2017-01" db="UniProtKB">
        <authorList>
            <consortium name="EnsemblFungi"/>
        </authorList>
    </citation>
    <scope>IDENTIFICATION</scope>
    <source>
        <strain evidence="4">PH-1 / ATCC MYA-4620 / FGSC 9075 / NRRL 31084</strain>
    </source>
</reference>
<proteinExistence type="predicted"/>
<gene>
    <name evidence="3" type="ORF">FGRAMPH1_01T04627</name>
</gene>
<evidence type="ECO:0000313" key="5">
    <source>
        <dbReference type="Proteomes" id="UP000070720"/>
    </source>
</evidence>
<accession>A0A098D590</accession>
<reference evidence="4 5" key="1">
    <citation type="journal article" date="2007" name="Science">
        <title>The Fusarium graminearum genome reveals a link between localized polymorphism and pathogen specialization.</title>
        <authorList>
            <person name="Cuomo C.A."/>
            <person name="Gueldener U."/>
            <person name="Xu J.-R."/>
            <person name="Trail F."/>
            <person name="Turgeon B.G."/>
            <person name="Di Pietro A."/>
            <person name="Walton J.D."/>
            <person name="Ma L.-J."/>
            <person name="Baker S.E."/>
            <person name="Rep M."/>
            <person name="Adam G."/>
            <person name="Antoniw J."/>
            <person name="Baldwin T."/>
            <person name="Calvo S.E."/>
            <person name="Chang Y.-L."/>
            <person name="DeCaprio D."/>
            <person name="Gale L.R."/>
            <person name="Gnerre S."/>
            <person name="Goswami R.S."/>
            <person name="Hammond-Kosack K."/>
            <person name="Harris L.J."/>
            <person name="Hilburn K."/>
            <person name="Kennell J.C."/>
            <person name="Kroken S."/>
            <person name="Magnuson J.K."/>
            <person name="Mannhaupt G."/>
            <person name="Mauceli E.W."/>
            <person name="Mewes H.-W."/>
            <person name="Mitterbauer R."/>
            <person name="Muehlbauer G."/>
            <person name="Muensterkoetter M."/>
            <person name="Nelson D."/>
            <person name="O'Donnell K."/>
            <person name="Ouellet T."/>
            <person name="Qi W."/>
            <person name="Quesneville H."/>
            <person name="Roncero M.I.G."/>
            <person name="Seong K.-Y."/>
            <person name="Tetko I.V."/>
            <person name="Urban M."/>
            <person name="Waalwijk C."/>
            <person name="Ward T.J."/>
            <person name="Yao J."/>
            <person name="Birren B.W."/>
            <person name="Kistler H.C."/>
        </authorList>
    </citation>
    <scope>NUCLEOTIDE SEQUENCE [LARGE SCALE GENOMIC DNA]</scope>
    <source>
        <strain evidence="5">ATCC MYA-4620 / CBS 123657 / FGSC 9075 / NRRL 31084 / PH-1</strain>
        <strain evidence="4">PH-1 / ATCC MYA-4620 / FGSC 9075 / NRRL 31084</strain>
    </source>
</reference>
<dbReference type="RefSeq" id="XP_011317765.1">
    <property type="nucleotide sequence ID" value="XM_011319463.1"/>
</dbReference>
<dbReference type="EnsemblFungi" id="CEF74119">
    <property type="protein sequence ID" value="CEF74119"/>
    <property type="gene ID" value="FGRRES_12027"/>
</dbReference>
<evidence type="ECO:0000256" key="2">
    <source>
        <dbReference type="SAM" id="Phobius"/>
    </source>
</evidence>
<evidence type="ECO:0000313" key="3">
    <source>
        <dbReference type="EMBL" id="CEF74119.1"/>
    </source>
</evidence>
<dbReference type="AlphaFoldDB" id="I1S5A9"/>
<sequence>MNASASTGTEKARAHHQYHHHHHPHRKLPEPSQAEQLRRFTVKRSDVVCSIGKWQKRCNELHRSAGTPKLPQAQVERIDCTVTHACGSRPEQNRTEQRSERHSVLEARRSQARGSRQKPPVVDDRPTFDPGPNRSILSARVSMRRLKRSTAHALAAMATVRPGIVVAWVIGVETKRLSLIS</sequence>
<protein>
    <submittedName>
        <fullName evidence="3">Chromosome 1, complete genome</fullName>
    </submittedName>
</protein>
<evidence type="ECO:0000256" key="1">
    <source>
        <dbReference type="SAM" id="MobiDB-lite"/>
    </source>
</evidence>